<proteinExistence type="predicted"/>
<dbReference type="SUPFAM" id="SSF55729">
    <property type="entry name" value="Acyl-CoA N-acyltransferases (Nat)"/>
    <property type="match status" value="2"/>
</dbReference>
<dbReference type="PIRSF" id="PIRSF018688">
    <property type="entry name" value="UCP018688"/>
    <property type="match status" value="1"/>
</dbReference>
<comment type="caution">
    <text evidence="2">The sequence shown here is derived from an EMBL/GenBank/DDBJ whole genome shotgun (WGS) entry which is preliminary data.</text>
</comment>
<evidence type="ECO:0000313" key="2">
    <source>
        <dbReference type="EMBL" id="KID48869.1"/>
    </source>
</evidence>
<dbReference type="Gene3D" id="3.40.630.30">
    <property type="match status" value="1"/>
</dbReference>
<protein>
    <recommendedName>
        <fullName evidence="1">Phosphatidylglycerol lysyltransferase C-terminal domain-containing protein</fullName>
    </recommendedName>
</protein>
<dbReference type="PANTHER" id="PTHR41373">
    <property type="entry name" value="DUF2156 DOMAIN-CONTAINING PROTEIN"/>
    <property type="match status" value="1"/>
</dbReference>
<accession>A0A017H5Z5</accession>
<dbReference type="PATRIC" id="fig|1226633.4.peg.1451"/>
<dbReference type="EMBL" id="AUZI01000019">
    <property type="protein sequence ID" value="KID48869.1"/>
    <property type="molecule type" value="Genomic_DNA"/>
</dbReference>
<gene>
    <name evidence="2" type="ORF">C095_07200</name>
</gene>
<name>A0A017H5Z5_9FUSO</name>
<organism evidence="2 3">
    <name type="scientific">Fusobacterium necrophorum subsp. funduliforme B35</name>
    <dbReference type="NCBI Taxonomy" id="1226633"/>
    <lineage>
        <taxon>Bacteria</taxon>
        <taxon>Fusobacteriati</taxon>
        <taxon>Fusobacteriota</taxon>
        <taxon>Fusobacteriia</taxon>
        <taxon>Fusobacteriales</taxon>
        <taxon>Fusobacteriaceae</taxon>
        <taxon>Fusobacterium</taxon>
    </lineage>
</organism>
<evidence type="ECO:0000313" key="3">
    <source>
        <dbReference type="Proteomes" id="UP000031184"/>
    </source>
</evidence>
<reference evidence="2 3" key="1">
    <citation type="submission" date="2013-08" db="EMBL/GenBank/DDBJ databases">
        <title>An opportunistic ruminal bacterium that causes liver abscesses in cattle.</title>
        <authorList>
            <person name="Benahmed F.H."/>
            <person name="Rasmussen M."/>
            <person name="Harbottle H."/>
            <person name="Soppet D."/>
            <person name="Nagaraja T.G."/>
            <person name="Davidson M."/>
        </authorList>
    </citation>
    <scope>NUCLEOTIDE SEQUENCE [LARGE SCALE GENOMIC DNA]</scope>
    <source>
        <strain evidence="2 3">B35</strain>
    </source>
</reference>
<sequence length="293" mass="35441">MDMWKKLEIESKEVIDAYTKHRFHICDFVFSNLFLWSRGETIEYREIEDVLCLRGYYNDQIYYFMPIPKEETEENIAVMKRRIESILEEKAPICYIPEYWWERLKEEYILEEARDSFDYVYQVEDLAFLKGRRFAKKKNHISKFKRNYPDFSFEEITQENLEEVKKFQSQWCFCRECEKEEVLRNENIGILSLLDHFETLELKGSVLKVNGEIVGFSLGEALDEEYVLIHVEKAIADYPGSYQILNSLFLQQHFLEYRYVNREDDFGDEGLREAKESYHPVFLLKKYNLISKR</sequence>
<dbReference type="Proteomes" id="UP000031184">
    <property type="component" value="Unassembled WGS sequence"/>
</dbReference>
<dbReference type="AlphaFoldDB" id="A0A017H5Z5"/>
<feature type="domain" description="Phosphatidylglycerol lysyltransferase C-terminal" evidence="1">
    <location>
        <begin position="24"/>
        <end position="288"/>
    </location>
</feature>
<dbReference type="Pfam" id="PF09924">
    <property type="entry name" value="LPG_synthase_C"/>
    <property type="match status" value="1"/>
</dbReference>
<dbReference type="InterPro" id="IPR016181">
    <property type="entry name" value="Acyl_CoA_acyltransferase"/>
</dbReference>
<dbReference type="InterPro" id="IPR024320">
    <property type="entry name" value="LPG_synthase_C"/>
</dbReference>
<dbReference type="InterPro" id="IPR016732">
    <property type="entry name" value="UCP018688"/>
</dbReference>
<dbReference type="OrthoDB" id="9765580at2"/>
<dbReference type="PANTHER" id="PTHR41373:SF1">
    <property type="entry name" value="PHOSPHATIDYLGLYCEROL LYSYLTRANSFERASE C-TERMINAL DOMAIN-CONTAINING PROTEIN"/>
    <property type="match status" value="1"/>
</dbReference>
<evidence type="ECO:0000259" key="1">
    <source>
        <dbReference type="Pfam" id="PF09924"/>
    </source>
</evidence>